<dbReference type="OrthoDB" id="416454at2759"/>
<dbReference type="GO" id="GO:0007508">
    <property type="term" value="P:larval heart development"/>
    <property type="evidence" value="ECO:0007669"/>
    <property type="project" value="TreeGrafter"/>
</dbReference>
<dbReference type="AlphaFoldDB" id="A0A7L3LCT5"/>
<protein>
    <submittedName>
        <fullName evidence="2">LIN1 transcriptase</fullName>
    </submittedName>
</protein>
<dbReference type="CDD" id="cd01650">
    <property type="entry name" value="RT_nLTR_like"/>
    <property type="match status" value="1"/>
</dbReference>
<sequence>QDSWAVFKNQLLQAQELCIPRKKKMGKNARRPPWISKELLNMLRWKKKMYQNWKHERVNGEEYKEVVLVTREKIRKAKAEVELKLARDIKGNKKNFYKYVNEKRKTRENVGPFHKETGELVTGDLEKAEVLNNFFASVFTGTASDSTTEVLKNVAVYQGKQDPPTVCEEQVREHLRNLEVHKSMGPDEIHPRVLRELADEVAKPLSIIFERSWQTGEVPTDWRKGNIIPIFKKGKKEDPGNYRPVSLTSVPGKVMEQILLKGLQKHMEGDTEVIGGNQHGFTRGKSCLTNLVAFYDGVTSSVDKGRATDIIYLDLCKAFDTVPHDILVSKLEKNGFDGWTTRW</sequence>
<dbReference type="GO" id="GO:0061343">
    <property type="term" value="P:cell adhesion involved in heart morphogenesis"/>
    <property type="evidence" value="ECO:0007669"/>
    <property type="project" value="TreeGrafter"/>
</dbReference>
<comment type="caution">
    <text evidence="2">The sequence shown here is derived from an EMBL/GenBank/DDBJ whole genome shotgun (WGS) entry which is preliminary data.</text>
</comment>
<gene>
    <name evidence="2" type="primary">Lin1_0</name>
    <name evidence="2" type="ORF">TURVEL_R05069</name>
</gene>
<evidence type="ECO:0000313" key="2">
    <source>
        <dbReference type="EMBL" id="NXU51481.1"/>
    </source>
</evidence>
<proteinExistence type="predicted"/>
<organism evidence="2 3">
    <name type="scientific">Turnix velox</name>
    <name type="common">Little buttonquail</name>
    <dbReference type="NCBI Taxonomy" id="2529409"/>
    <lineage>
        <taxon>Eukaryota</taxon>
        <taxon>Metazoa</taxon>
        <taxon>Chordata</taxon>
        <taxon>Craniata</taxon>
        <taxon>Vertebrata</taxon>
        <taxon>Euteleostomi</taxon>
        <taxon>Archelosauria</taxon>
        <taxon>Archosauria</taxon>
        <taxon>Dinosauria</taxon>
        <taxon>Saurischia</taxon>
        <taxon>Theropoda</taxon>
        <taxon>Coelurosauria</taxon>
        <taxon>Aves</taxon>
        <taxon>Neognathae</taxon>
        <taxon>Neoaves</taxon>
        <taxon>Charadriiformes</taxon>
        <taxon>Turnicidae</taxon>
        <taxon>Turnix</taxon>
    </lineage>
</organism>
<dbReference type="PANTHER" id="PTHR33395">
    <property type="entry name" value="TRANSCRIPTASE, PUTATIVE-RELATED-RELATED"/>
    <property type="match status" value="1"/>
</dbReference>
<dbReference type="PROSITE" id="PS50878">
    <property type="entry name" value="RT_POL"/>
    <property type="match status" value="1"/>
</dbReference>
<keyword evidence="3" id="KW-1185">Reference proteome</keyword>
<reference evidence="2 3" key="1">
    <citation type="submission" date="2019-09" db="EMBL/GenBank/DDBJ databases">
        <title>Bird 10,000 Genomes (B10K) Project - Family phase.</title>
        <authorList>
            <person name="Zhang G."/>
        </authorList>
    </citation>
    <scope>NUCLEOTIDE SEQUENCE [LARGE SCALE GENOMIC DNA]</scope>
    <source>
        <strain evidence="2">B10K-DU-029-46</strain>
    </source>
</reference>
<dbReference type="EMBL" id="VZTY01012560">
    <property type="protein sequence ID" value="NXU51481.1"/>
    <property type="molecule type" value="Genomic_DNA"/>
</dbReference>
<dbReference type="InterPro" id="IPR000477">
    <property type="entry name" value="RT_dom"/>
</dbReference>
<dbReference type="SUPFAM" id="SSF56672">
    <property type="entry name" value="DNA/RNA polymerases"/>
    <property type="match status" value="1"/>
</dbReference>
<accession>A0A7L3LCT5</accession>
<name>A0A7L3LCT5_9CHAR</name>
<dbReference type="GO" id="GO:0031012">
    <property type="term" value="C:extracellular matrix"/>
    <property type="evidence" value="ECO:0007669"/>
    <property type="project" value="TreeGrafter"/>
</dbReference>
<feature type="non-terminal residue" evidence="2">
    <location>
        <position position="343"/>
    </location>
</feature>
<evidence type="ECO:0000313" key="3">
    <source>
        <dbReference type="Proteomes" id="UP000582182"/>
    </source>
</evidence>
<dbReference type="Proteomes" id="UP000582182">
    <property type="component" value="Unassembled WGS sequence"/>
</dbReference>
<dbReference type="InterPro" id="IPR043502">
    <property type="entry name" value="DNA/RNA_pol_sf"/>
</dbReference>
<dbReference type="Pfam" id="PF00078">
    <property type="entry name" value="RVT_1"/>
    <property type="match status" value="1"/>
</dbReference>
<feature type="domain" description="Reverse transcriptase" evidence="1">
    <location>
        <begin position="211"/>
        <end position="343"/>
    </location>
</feature>
<evidence type="ECO:0000259" key="1">
    <source>
        <dbReference type="PROSITE" id="PS50878"/>
    </source>
</evidence>
<feature type="non-terminal residue" evidence="2">
    <location>
        <position position="1"/>
    </location>
</feature>
<dbReference type="PANTHER" id="PTHR33395:SF22">
    <property type="entry name" value="REVERSE TRANSCRIPTASE DOMAIN-CONTAINING PROTEIN"/>
    <property type="match status" value="1"/>
</dbReference>